<proteinExistence type="predicted"/>
<dbReference type="PANTHER" id="PTHR35046:SF9">
    <property type="entry name" value="RNA-DIRECTED DNA POLYMERASE"/>
    <property type="match status" value="1"/>
</dbReference>
<name>A0AAD4WHM6_PRUDU</name>
<gene>
    <name evidence="1" type="ORF">L3X38_010102</name>
</gene>
<sequence length="120" mass="13641">MEVPSAVRPILEEYQDVFPDDLPNGLPPLRDIQHAIDLVPGSTLPNLPHYRMNPTEHAELKRQVDELLAKGFIRESLSPCAVPALLTPKKDGTWRMCIDSQAINKITIKYRFPIPRLDDM</sequence>
<keyword evidence="2" id="KW-1185">Reference proteome</keyword>
<dbReference type="EMBL" id="JAJFAZ020000002">
    <property type="protein sequence ID" value="KAI5342227.1"/>
    <property type="molecule type" value="Genomic_DNA"/>
</dbReference>
<dbReference type="InterPro" id="IPR043502">
    <property type="entry name" value="DNA/RNA_pol_sf"/>
</dbReference>
<evidence type="ECO:0000313" key="2">
    <source>
        <dbReference type="Proteomes" id="UP001054821"/>
    </source>
</evidence>
<evidence type="ECO:0008006" key="3">
    <source>
        <dbReference type="Google" id="ProtNLM"/>
    </source>
</evidence>
<dbReference type="PANTHER" id="PTHR35046">
    <property type="entry name" value="ZINC KNUCKLE (CCHC-TYPE) FAMILY PROTEIN"/>
    <property type="match status" value="1"/>
</dbReference>
<reference evidence="1 2" key="1">
    <citation type="journal article" date="2022" name="G3 (Bethesda)">
        <title>Whole-genome sequence and methylome profiling of the almond [Prunus dulcis (Mill.) D.A. Webb] cultivar 'Nonpareil'.</title>
        <authorList>
            <person name="D'Amico-Willman K.M."/>
            <person name="Ouma W.Z."/>
            <person name="Meulia T."/>
            <person name="Sideli G.M."/>
            <person name="Gradziel T.M."/>
            <person name="Fresnedo-Ramirez J."/>
        </authorList>
    </citation>
    <scope>NUCLEOTIDE SEQUENCE [LARGE SCALE GENOMIC DNA]</scope>
    <source>
        <strain evidence="1">Clone GOH B32 T37-40</strain>
    </source>
</reference>
<accession>A0AAD4WHM6</accession>
<dbReference type="Gene3D" id="3.10.10.10">
    <property type="entry name" value="HIV Type 1 Reverse Transcriptase, subunit A, domain 1"/>
    <property type="match status" value="1"/>
</dbReference>
<protein>
    <recommendedName>
        <fullName evidence="3">Transposable element protein</fullName>
    </recommendedName>
</protein>
<dbReference type="SUPFAM" id="SSF56672">
    <property type="entry name" value="DNA/RNA polymerases"/>
    <property type="match status" value="1"/>
</dbReference>
<organism evidence="1 2">
    <name type="scientific">Prunus dulcis</name>
    <name type="common">Almond</name>
    <name type="synonym">Amygdalus dulcis</name>
    <dbReference type="NCBI Taxonomy" id="3755"/>
    <lineage>
        <taxon>Eukaryota</taxon>
        <taxon>Viridiplantae</taxon>
        <taxon>Streptophyta</taxon>
        <taxon>Embryophyta</taxon>
        <taxon>Tracheophyta</taxon>
        <taxon>Spermatophyta</taxon>
        <taxon>Magnoliopsida</taxon>
        <taxon>eudicotyledons</taxon>
        <taxon>Gunneridae</taxon>
        <taxon>Pentapetalae</taxon>
        <taxon>rosids</taxon>
        <taxon>fabids</taxon>
        <taxon>Rosales</taxon>
        <taxon>Rosaceae</taxon>
        <taxon>Amygdaloideae</taxon>
        <taxon>Amygdaleae</taxon>
        <taxon>Prunus</taxon>
    </lineage>
</organism>
<dbReference type="Proteomes" id="UP001054821">
    <property type="component" value="Chromosome 2"/>
</dbReference>
<evidence type="ECO:0000313" key="1">
    <source>
        <dbReference type="EMBL" id="KAI5342227.1"/>
    </source>
</evidence>
<dbReference type="AlphaFoldDB" id="A0AAD4WHM6"/>
<comment type="caution">
    <text evidence="1">The sequence shown here is derived from an EMBL/GenBank/DDBJ whole genome shotgun (WGS) entry which is preliminary data.</text>
</comment>